<keyword evidence="3" id="KW-1185">Reference proteome</keyword>
<reference evidence="2 3" key="1">
    <citation type="submission" date="2020-07" db="EMBL/GenBank/DDBJ databases">
        <title>Taxonomic proposal: Crassvirales, a new order of highly abundant and diverse bacterial viruses.</title>
        <authorList>
            <person name="Shkoporov A.N."/>
            <person name="Stockdale S.R."/>
            <person name="Guerin E."/>
            <person name="Ross R.P."/>
            <person name="Hill C."/>
        </authorList>
    </citation>
    <scope>NUCLEOTIDE SEQUENCE [LARGE SCALE GENOMIC DNA]</scope>
</reference>
<dbReference type="KEGG" id="vg:65131499"/>
<evidence type="ECO:0000313" key="3">
    <source>
        <dbReference type="Proteomes" id="UP000594057"/>
    </source>
</evidence>
<feature type="compositionally biased region" description="Acidic residues" evidence="1">
    <location>
        <begin position="97"/>
        <end position="108"/>
    </location>
</feature>
<name>A0A7M1S295_9CAUD</name>
<organism evidence="2 3">
    <name type="scientific">uncultured phage cr115_1</name>
    <dbReference type="NCBI Taxonomy" id="2772089"/>
    <lineage>
        <taxon>Viruses</taxon>
        <taxon>Duplodnaviria</taxon>
        <taxon>Heunggongvirae</taxon>
        <taxon>Uroviricota</taxon>
        <taxon>Caudoviricetes</taxon>
        <taxon>Crassvirales</taxon>
        <taxon>Suoliviridae</taxon>
        <taxon>Uncouvirinae</taxon>
        <taxon>Birpovirus</taxon>
        <taxon>Birpovirus hiberniae</taxon>
    </lineage>
</organism>
<protein>
    <submittedName>
        <fullName evidence="2">Regulatory protein</fullName>
    </submittedName>
</protein>
<dbReference type="GeneID" id="65131499"/>
<feature type="compositionally biased region" description="Basic residues" evidence="1">
    <location>
        <begin position="81"/>
        <end position="91"/>
    </location>
</feature>
<evidence type="ECO:0000313" key="2">
    <source>
        <dbReference type="EMBL" id="QOR60029.1"/>
    </source>
</evidence>
<evidence type="ECO:0000256" key="1">
    <source>
        <dbReference type="SAM" id="MobiDB-lite"/>
    </source>
</evidence>
<dbReference type="Proteomes" id="UP000594057">
    <property type="component" value="Segment"/>
</dbReference>
<feature type="compositionally biased region" description="Acidic residues" evidence="1">
    <location>
        <begin position="30"/>
        <end position="47"/>
    </location>
</feature>
<accession>A0A7M1S295</accession>
<dbReference type="EMBL" id="MT774405">
    <property type="protein sequence ID" value="QOR60029.1"/>
    <property type="molecule type" value="Genomic_DNA"/>
</dbReference>
<sequence length="405" mass="45978">MEAKNTLNGFEAILDTLNPHVGTKTKTEDNDTDVIDAAAEELTDEELEALRNPKPKKTTKVEDDELEDEDNEEEDEDVTSKPKKTTKTQKKSKSEDTETNEDEDEGGEQETNSDNTDGGNDTSDEEIIVGFFDSLASQLGWDDVEDDEKPRTAEDLIDYFKEVIEENSTPQYASEEVEKLDKFVHNGGKLKDYFSIDADLDIDNIEIEDDEVNQKLVIKEFLKEKGFTSKQIEKKLNKYEEAGLLEDEATDALEALRDIKVARKEELLANQEKLAREAEKQQRDFFNNVVTEIKGMDSIYGIDIPEKDKKALLEYIFKPDADGITRYLKDYAKSLKNLITSAYFTMKGDTLIDIAKKKGKKDAIDNFKNTLSRNSGVSKKSKRQVINNDSNSSIWDAFARQLRVA</sequence>
<dbReference type="RefSeq" id="YP_010113002.1">
    <property type="nucleotide sequence ID" value="NC_055898.1"/>
</dbReference>
<proteinExistence type="predicted"/>
<feature type="region of interest" description="Disordered" evidence="1">
    <location>
        <begin position="15"/>
        <end position="127"/>
    </location>
</feature>
<feature type="compositionally biased region" description="Acidic residues" evidence="1">
    <location>
        <begin position="62"/>
        <end position="77"/>
    </location>
</feature>